<evidence type="ECO:0000313" key="3">
    <source>
        <dbReference type="Proteomes" id="UP000636394"/>
    </source>
</evidence>
<evidence type="ECO:0000313" key="2">
    <source>
        <dbReference type="EMBL" id="NHM13599.1"/>
    </source>
</evidence>
<comment type="caution">
    <text evidence="2">The sequence shown here is derived from an EMBL/GenBank/DDBJ whole genome shotgun (WGS) entry which is preliminary data.</text>
</comment>
<sequence length="115" mass="13134">MAEKPEQSLSQSSNAKPDDATRAWAERWLSAERFAPYLADCGGDVEQALSLYEWNVLLGQVLMRDISHFEVALRNAYDRVMRNFWDGGAHWLLDDLSCLGGGRLEYAKPYLSYEE</sequence>
<dbReference type="EMBL" id="WPCR01000002">
    <property type="protein sequence ID" value="NHM13599.1"/>
    <property type="molecule type" value="Genomic_DNA"/>
</dbReference>
<proteinExistence type="predicted"/>
<gene>
    <name evidence="2" type="ORF">GMI68_02230</name>
</gene>
<reference evidence="2 3" key="1">
    <citation type="submission" date="2019-11" db="EMBL/GenBank/DDBJ databases">
        <title>Eggerthellaceae novel genus isolated from the rectal contents of marmort.</title>
        <authorList>
            <person name="Zhang G."/>
        </authorList>
    </citation>
    <scope>NUCLEOTIDE SEQUENCE [LARGE SCALE GENOMIC DNA]</scope>
    <source>
        <strain evidence="3">zg-886</strain>
    </source>
</reference>
<keyword evidence="3" id="KW-1185">Reference proteome</keyword>
<evidence type="ECO:0000256" key="1">
    <source>
        <dbReference type="SAM" id="MobiDB-lite"/>
    </source>
</evidence>
<organism evidence="2 3">
    <name type="scientific">Xiamenia xianingshaonis</name>
    <dbReference type="NCBI Taxonomy" id="2682776"/>
    <lineage>
        <taxon>Bacteria</taxon>
        <taxon>Bacillati</taxon>
        <taxon>Actinomycetota</taxon>
        <taxon>Coriobacteriia</taxon>
        <taxon>Eggerthellales</taxon>
        <taxon>Eggerthellaceae</taxon>
        <taxon>Xiamenia</taxon>
    </lineage>
</organism>
<feature type="region of interest" description="Disordered" evidence="1">
    <location>
        <begin position="1"/>
        <end position="20"/>
    </location>
</feature>
<protein>
    <submittedName>
        <fullName evidence="2">Uncharacterized protein</fullName>
    </submittedName>
</protein>
<accession>A0ABX0IFL0</accession>
<name>A0ABX0IFL0_9ACTN</name>
<dbReference type="Proteomes" id="UP000636394">
    <property type="component" value="Unassembled WGS sequence"/>
</dbReference>
<dbReference type="RefSeq" id="WP_166338549.1">
    <property type="nucleotide sequence ID" value="NZ_WPCR01000002.1"/>
</dbReference>